<keyword evidence="1" id="KW-0472">Membrane</keyword>
<dbReference type="EMBL" id="CP072642">
    <property type="protein sequence ID" value="QUV94170.1"/>
    <property type="molecule type" value="Genomic_DNA"/>
</dbReference>
<organism evidence="2 3">
    <name type="scientific">Chloracidobacterium sp. N</name>
    <dbReference type="NCBI Taxonomy" id="2821540"/>
    <lineage>
        <taxon>Bacteria</taxon>
        <taxon>Pseudomonadati</taxon>
        <taxon>Acidobacteriota</taxon>
        <taxon>Terriglobia</taxon>
        <taxon>Terriglobales</taxon>
        <taxon>Acidobacteriaceae</taxon>
        <taxon>Chloracidobacterium</taxon>
        <taxon>Chloracidobacterium aggregatum</taxon>
    </lineage>
</organism>
<evidence type="ECO:0000256" key="1">
    <source>
        <dbReference type="SAM" id="Phobius"/>
    </source>
</evidence>
<feature type="transmembrane region" description="Helical" evidence="1">
    <location>
        <begin position="165"/>
        <end position="182"/>
    </location>
</feature>
<accession>A0ABX8B383</accession>
<reference evidence="2 3" key="1">
    <citation type="submission" date="2021-03" db="EMBL/GenBank/DDBJ databases">
        <title>Genomic and phenotypic characterization of Chloracidobacterium isolates provides evidence for multiple species.</title>
        <authorList>
            <person name="Saini M.K."/>
            <person name="Costas A.M.G."/>
            <person name="Tank M."/>
            <person name="Bryant D.A."/>
        </authorList>
    </citation>
    <scope>NUCLEOTIDE SEQUENCE [LARGE SCALE GENOMIC DNA]</scope>
    <source>
        <strain evidence="2 3">N</strain>
    </source>
</reference>
<feature type="transmembrane region" description="Helical" evidence="1">
    <location>
        <begin position="96"/>
        <end position="125"/>
    </location>
</feature>
<feature type="transmembrane region" description="Helical" evidence="1">
    <location>
        <begin position="20"/>
        <end position="43"/>
    </location>
</feature>
<feature type="transmembrane region" description="Helical" evidence="1">
    <location>
        <begin position="236"/>
        <end position="258"/>
    </location>
</feature>
<dbReference type="PANTHER" id="PTHR43471">
    <property type="entry name" value="ABC TRANSPORTER PERMEASE"/>
    <property type="match status" value="1"/>
</dbReference>
<feature type="transmembrane region" description="Helical" evidence="1">
    <location>
        <begin position="137"/>
        <end position="158"/>
    </location>
</feature>
<feature type="transmembrane region" description="Helical" evidence="1">
    <location>
        <begin position="55"/>
        <end position="75"/>
    </location>
</feature>
<name>A0ABX8B383_9BACT</name>
<keyword evidence="1" id="KW-0812">Transmembrane</keyword>
<dbReference type="Proteomes" id="UP000677668">
    <property type="component" value="Chromosome 1"/>
</dbReference>
<keyword evidence="3" id="KW-1185">Reference proteome</keyword>
<sequence length="264" mass="29709">MKQISTVALNTFRESVRDKVLYNLVVAVLILIAASLLIGELSINQERKAMVDLGLSTLLLFGYLIAVFIGTGLVYKEIERRTIYTVLSKPLHRYEFILGKFFGLSLTLLVNCTVMLIALLVALFYVRRPTDPSPFGIIPAAFLLYIELLLATALALLFSSFTTPALATLFSIVSYLICNFTPDIKLFADVLNVETYPSLRITQIVLWGLYYLLPNLHNFNFITRTAHGIPITGTQMALSCLYGVVYLSILLSLTLYIFERRNFK</sequence>
<dbReference type="RefSeq" id="WP_211422482.1">
    <property type="nucleotide sequence ID" value="NZ_CP072642.1"/>
</dbReference>
<keyword evidence="1" id="KW-1133">Transmembrane helix</keyword>
<protein>
    <submittedName>
        <fullName evidence="2">ABC transporter permease subunit</fullName>
    </submittedName>
</protein>
<dbReference type="Pfam" id="PF12679">
    <property type="entry name" value="ABC2_membrane_2"/>
    <property type="match status" value="1"/>
</dbReference>
<gene>
    <name evidence="2" type="ORF">J8C05_01555</name>
</gene>
<proteinExistence type="predicted"/>
<evidence type="ECO:0000313" key="2">
    <source>
        <dbReference type="EMBL" id="QUV94170.1"/>
    </source>
</evidence>
<evidence type="ECO:0000313" key="3">
    <source>
        <dbReference type="Proteomes" id="UP000677668"/>
    </source>
</evidence>
<dbReference type="PANTHER" id="PTHR43471:SF10">
    <property type="entry name" value="SLL1107 PROTEIN"/>
    <property type="match status" value="1"/>
</dbReference>